<dbReference type="Pfam" id="PF01381">
    <property type="entry name" value="HTH_3"/>
    <property type="match status" value="1"/>
</dbReference>
<sequence length="108" mass="12246">MADKDLKLIGQRIKKLRKDAGFTQDKLAVKASIHEKYIGQIERGEINTTIETISRIANALNVTIADIFNISEGPERKKKIIIEITDKLSKQSIEKLDLVNRVVKEICE</sequence>
<dbReference type="Proteomes" id="UP000177230">
    <property type="component" value="Unassembled WGS sequence"/>
</dbReference>
<evidence type="ECO:0000313" key="3">
    <source>
        <dbReference type="EMBL" id="OGF13809.1"/>
    </source>
</evidence>
<evidence type="ECO:0000259" key="2">
    <source>
        <dbReference type="PROSITE" id="PS50943"/>
    </source>
</evidence>
<dbReference type="PANTHER" id="PTHR46797:SF1">
    <property type="entry name" value="METHYLPHOSPHONATE SYNTHASE"/>
    <property type="match status" value="1"/>
</dbReference>
<feature type="domain" description="HTH cro/C1-type" evidence="2">
    <location>
        <begin position="13"/>
        <end position="67"/>
    </location>
</feature>
<gene>
    <name evidence="3" type="ORF">A2024_06625</name>
</gene>
<dbReference type="SUPFAM" id="SSF47413">
    <property type="entry name" value="lambda repressor-like DNA-binding domains"/>
    <property type="match status" value="1"/>
</dbReference>
<dbReference type="InterPro" id="IPR010982">
    <property type="entry name" value="Lambda_DNA-bd_dom_sf"/>
</dbReference>
<proteinExistence type="predicted"/>
<dbReference type="GO" id="GO:0005829">
    <property type="term" value="C:cytosol"/>
    <property type="evidence" value="ECO:0007669"/>
    <property type="project" value="TreeGrafter"/>
</dbReference>
<dbReference type="GO" id="GO:0003677">
    <property type="term" value="F:DNA binding"/>
    <property type="evidence" value="ECO:0007669"/>
    <property type="project" value="UniProtKB-KW"/>
</dbReference>
<keyword evidence="1" id="KW-0238">DNA-binding</keyword>
<accession>A0A1F5RHC4</accession>
<dbReference type="SMART" id="SM00530">
    <property type="entry name" value="HTH_XRE"/>
    <property type="match status" value="1"/>
</dbReference>
<comment type="caution">
    <text evidence="3">The sequence shown here is derived from an EMBL/GenBank/DDBJ whole genome shotgun (WGS) entry which is preliminary data.</text>
</comment>
<dbReference type="InterPro" id="IPR050807">
    <property type="entry name" value="TransReg_Diox_bact_type"/>
</dbReference>
<dbReference type="AlphaFoldDB" id="A0A1F5RHC4"/>
<evidence type="ECO:0000256" key="1">
    <source>
        <dbReference type="ARBA" id="ARBA00023125"/>
    </source>
</evidence>
<organism evidence="3 4">
    <name type="scientific">Candidatus Edwardsbacteria bacterium GWF2_54_11</name>
    <dbReference type="NCBI Taxonomy" id="1817851"/>
    <lineage>
        <taxon>Bacteria</taxon>
        <taxon>Candidatus Edwardsiibacteriota</taxon>
    </lineage>
</organism>
<dbReference type="PANTHER" id="PTHR46797">
    <property type="entry name" value="HTH-TYPE TRANSCRIPTIONAL REGULATOR"/>
    <property type="match status" value="1"/>
</dbReference>
<dbReference type="GO" id="GO:0003700">
    <property type="term" value="F:DNA-binding transcription factor activity"/>
    <property type="evidence" value="ECO:0007669"/>
    <property type="project" value="TreeGrafter"/>
</dbReference>
<dbReference type="PROSITE" id="PS50943">
    <property type="entry name" value="HTH_CROC1"/>
    <property type="match status" value="1"/>
</dbReference>
<dbReference type="CDD" id="cd00093">
    <property type="entry name" value="HTH_XRE"/>
    <property type="match status" value="1"/>
</dbReference>
<dbReference type="Gene3D" id="1.10.260.40">
    <property type="entry name" value="lambda repressor-like DNA-binding domains"/>
    <property type="match status" value="1"/>
</dbReference>
<dbReference type="EMBL" id="MFFM01000012">
    <property type="protein sequence ID" value="OGF13809.1"/>
    <property type="molecule type" value="Genomic_DNA"/>
</dbReference>
<protein>
    <recommendedName>
        <fullName evidence="2">HTH cro/C1-type domain-containing protein</fullName>
    </recommendedName>
</protein>
<evidence type="ECO:0000313" key="4">
    <source>
        <dbReference type="Proteomes" id="UP000177230"/>
    </source>
</evidence>
<name>A0A1F5RHC4_9BACT</name>
<dbReference type="InterPro" id="IPR001387">
    <property type="entry name" value="Cro/C1-type_HTH"/>
</dbReference>
<reference evidence="3 4" key="1">
    <citation type="journal article" date="2016" name="Nat. Commun.">
        <title>Thousands of microbial genomes shed light on interconnected biogeochemical processes in an aquifer system.</title>
        <authorList>
            <person name="Anantharaman K."/>
            <person name="Brown C.T."/>
            <person name="Hug L.A."/>
            <person name="Sharon I."/>
            <person name="Castelle C.J."/>
            <person name="Probst A.J."/>
            <person name="Thomas B.C."/>
            <person name="Singh A."/>
            <person name="Wilkins M.J."/>
            <person name="Karaoz U."/>
            <person name="Brodie E.L."/>
            <person name="Williams K.H."/>
            <person name="Hubbard S.S."/>
            <person name="Banfield J.F."/>
        </authorList>
    </citation>
    <scope>NUCLEOTIDE SEQUENCE [LARGE SCALE GENOMIC DNA]</scope>
</reference>